<organism evidence="3 4">
    <name type="scientific">Noviherbaspirillum pedocola</name>
    <dbReference type="NCBI Taxonomy" id="2801341"/>
    <lineage>
        <taxon>Bacteria</taxon>
        <taxon>Pseudomonadati</taxon>
        <taxon>Pseudomonadota</taxon>
        <taxon>Betaproteobacteria</taxon>
        <taxon>Burkholderiales</taxon>
        <taxon>Oxalobacteraceae</taxon>
        <taxon>Noviherbaspirillum</taxon>
    </lineage>
</organism>
<dbReference type="Proteomes" id="UP000622890">
    <property type="component" value="Unassembled WGS sequence"/>
</dbReference>
<evidence type="ECO:0000313" key="4">
    <source>
        <dbReference type="Proteomes" id="UP000622890"/>
    </source>
</evidence>
<keyword evidence="4" id="KW-1185">Reference proteome</keyword>
<evidence type="ECO:0000313" key="3">
    <source>
        <dbReference type="EMBL" id="MBK4739279.1"/>
    </source>
</evidence>
<dbReference type="InterPro" id="IPR025948">
    <property type="entry name" value="HTH-like_dom"/>
</dbReference>
<dbReference type="Pfam" id="PF13276">
    <property type="entry name" value="HTH_21"/>
    <property type="match status" value="1"/>
</dbReference>
<name>A0A934T0R4_9BURK</name>
<dbReference type="AlphaFoldDB" id="A0A934T0R4"/>
<evidence type="ECO:0000256" key="1">
    <source>
        <dbReference type="SAM" id="MobiDB-lite"/>
    </source>
</evidence>
<sequence>MAIKEVHRLSRETYGVRRMQPELAAQGFLAGRDRIGRLRGTSKNPGESGKMWAPQA</sequence>
<evidence type="ECO:0000259" key="2">
    <source>
        <dbReference type="Pfam" id="PF13276"/>
    </source>
</evidence>
<feature type="region of interest" description="Disordered" evidence="1">
    <location>
        <begin position="36"/>
        <end position="56"/>
    </location>
</feature>
<reference evidence="3" key="1">
    <citation type="submission" date="2021-01" db="EMBL/GenBank/DDBJ databases">
        <title>Genome sequence of strain Noviherbaspirillum sp. DKR-6.</title>
        <authorList>
            <person name="Chaudhary D.K."/>
        </authorList>
    </citation>
    <scope>NUCLEOTIDE SEQUENCE</scope>
    <source>
        <strain evidence="3">DKR-6</strain>
    </source>
</reference>
<dbReference type="EMBL" id="JAEPBG010000046">
    <property type="protein sequence ID" value="MBK4739279.1"/>
    <property type="molecule type" value="Genomic_DNA"/>
</dbReference>
<comment type="caution">
    <text evidence="3">The sequence shown here is derived from an EMBL/GenBank/DDBJ whole genome shotgun (WGS) entry which is preliminary data.</text>
</comment>
<accession>A0A934T0R4</accession>
<feature type="domain" description="HTH-like" evidence="2">
    <location>
        <begin position="2"/>
        <end position="38"/>
    </location>
</feature>
<proteinExistence type="predicted"/>
<protein>
    <submittedName>
        <fullName evidence="3">Transposase</fullName>
    </submittedName>
</protein>
<gene>
    <name evidence="3" type="ORF">JJB74_32215</name>
</gene>